<dbReference type="Proteomes" id="UP000002630">
    <property type="component" value="Linkage Group LG26"/>
</dbReference>
<keyword evidence="2" id="KW-1185">Reference proteome</keyword>
<dbReference type="AlphaFoldDB" id="D8LT59"/>
<reference evidence="1 2" key="1">
    <citation type="journal article" date="2010" name="Nature">
        <title>The Ectocarpus genome and the independent evolution of multicellularity in brown algae.</title>
        <authorList>
            <person name="Cock J.M."/>
            <person name="Sterck L."/>
            <person name="Rouze P."/>
            <person name="Scornet D."/>
            <person name="Allen A.E."/>
            <person name="Amoutzias G."/>
            <person name="Anthouard V."/>
            <person name="Artiguenave F."/>
            <person name="Aury J.M."/>
            <person name="Badger J.H."/>
            <person name="Beszteri B."/>
            <person name="Billiau K."/>
            <person name="Bonnet E."/>
            <person name="Bothwell J.H."/>
            <person name="Bowler C."/>
            <person name="Boyen C."/>
            <person name="Brownlee C."/>
            <person name="Carrano C.J."/>
            <person name="Charrier B."/>
            <person name="Cho G.Y."/>
            <person name="Coelho S.M."/>
            <person name="Collen J."/>
            <person name="Corre E."/>
            <person name="Da Silva C."/>
            <person name="Delage L."/>
            <person name="Delaroque N."/>
            <person name="Dittami S.M."/>
            <person name="Doulbeau S."/>
            <person name="Elias M."/>
            <person name="Farnham G."/>
            <person name="Gachon C.M."/>
            <person name="Gschloessl B."/>
            <person name="Heesch S."/>
            <person name="Jabbari K."/>
            <person name="Jubin C."/>
            <person name="Kawai H."/>
            <person name="Kimura K."/>
            <person name="Kloareg B."/>
            <person name="Kupper F.C."/>
            <person name="Lang D."/>
            <person name="Le Bail A."/>
            <person name="Leblanc C."/>
            <person name="Lerouge P."/>
            <person name="Lohr M."/>
            <person name="Lopez P.J."/>
            <person name="Martens C."/>
            <person name="Maumus F."/>
            <person name="Michel G."/>
            <person name="Miranda-Saavedra D."/>
            <person name="Morales J."/>
            <person name="Moreau H."/>
            <person name="Motomura T."/>
            <person name="Nagasato C."/>
            <person name="Napoli C.A."/>
            <person name="Nelson D.R."/>
            <person name="Nyvall-Collen P."/>
            <person name="Peters A.F."/>
            <person name="Pommier C."/>
            <person name="Potin P."/>
            <person name="Poulain J."/>
            <person name="Quesneville H."/>
            <person name="Read B."/>
            <person name="Rensing S.A."/>
            <person name="Ritter A."/>
            <person name="Rousvoal S."/>
            <person name="Samanta M."/>
            <person name="Samson G."/>
            <person name="Schroeder D.C."/>
            <person name="Segurens B."/>
            <person name="Strittmatter M."/>
            <person name="Tonon T."/>
            <person name="Tregear J.W."/>
            <person name="Valentin K."/>
            <person name="von Dassow P."/>
            <person name="Yamagishi T."/>
            <person name="Van de Peer Y."/>
            <person name="Wincker P."/>
        </authorList>
    </citation>
    <scope>NUCLEOTIDE SEQUENCE [LARGE SCALE GENOMIC DNA]</scope>
    <source>
        <strain evidence="2">Ec32 / CCAP1310/4</strain>
    </source>
</reference>
<dbReference type="EMBL" id="FN649751">
    <property type="protein sequence ID" value="CBN77930.1"/>
    <property type="molecule type" value="Genomic_DNA"/>
</dbReference>
<evidence type="ECO:0000313" key="2">
    <source>
        <dbReference type="Proteomes" id="UP000002630"/>
    </source>
</evidence>
<dbReference type="InParanoid" id="D8LT59"/>
<sequence length="50" mass="5816">MSTHHQLSMALGCREAESRSLLHLDRVRRAWGFLRYNSTSRERSTTIAIL</sequence>
<protein>
    <submittedName>
        <fullName evidence="1">Uncharacterized protein</fullName>
    </submittedName>
</protein>
<proteinExistence type="predicted"/>
<dbReference type="EMBL" id="FN649047">
    <property type="protein sequence ID" value="CBN77930.1"/>
    <property type="molecule type" value="Genomic_DNA"/>
</dbReference>
<organism evidence="1 2">
    <name type="scientific">Ectocarpus siliculosus</name>
    <name type="common">Brown alga</name>
    <name type="synonym">Conferva siliculosa</name>
    <dbReference type="NCBI Taxonomy" id="2880"/>
    <lineage>
        <taxon>Eukaryota</taxon>
        <taxon>Sar</taxon>
        <taxon>Stramenopiles</taxon>
        <taxon>Ochrophyta</taxon>
        <taxon>PX clade</taxon>
        <taxon>Phaeophyceae</taxon>
        <taxon>Ectocarpales</taxon>
        <taxon>Ectocarpaceae</taxon>
        <taxon>Ectocarpus</taxon>
    </lineage>
</organism>
<gene>
    <name evidence="1" type="ORF">Esi_0081_0004</name>
</gene>
<accession>D8LT59</accession>
<name>D8LT59_ECTSI</name>
<evidence type="ECO:0000313" key="1">
    <source>
        <dbReference type="EMBL" id="CBN77930.1"/>
    </source>
</evidence>